<feature type="transmembrane region" description="Helical" evidence="1">
    <location>
        <begin position="354"/>
        <end position="374"/>
    </location>
</feature>
<protein>
    <submittedName>
        <fullName evidence="3">PepSY domain-containing protein</fullName>
    </submittedName>
</protein>
<evidence type="ECO:0000259" key="2">
    <source>
        <dbReference type="Pfam" id="PF03413"/>
    </source>
</evidence>
<proteinExistence type="predicted"/>
<organism evidence="3 4">
    <name type="scientific">Speluncibacter jeojiensis</name>
    <dbReference type="NCBI Taxonomy" id="2710754"/>
    <lineage>
        <taxon>Bacteria</taxon>
        <taxon>Bacillati</taxon>
        <taxon>Actinomycetota</taxon>
        <taxon>Actinomycetes</taxon>
        <taxon>Mycobacteriales</taxon>
        <taxon>Speluncibacteraceae</taxon>
        <taxon>Speluncibacter</taxon>
    </lineage>
</organism>
<dbReference type="PANTHER" id="PTHR34219">
    <property type="entry name" value="IRON-REGULATED INNER MEMBRANE PROTEIN-RELATED"/>
    <property type="match status" value="1"/>
</dbReference>
<reference evidence="3" key="1">
    <citation type="submission" date="2022-08" db="EMBL/GenBank/DDBJ databases">
        <title>Genome analysis of Corynebacteriales strain.</title>
        <authorList>
            <person name="Lee S.D."/>
        </authorList>
    </citation>
    <scope>NUCLEOTIDE SEQUENCE</scope>
    <source>
        <strain evidence="3">D3-21</strain>
    </source>
</reference>
<dbReference type="InterPro" id="IPR025711">
    <property type="entry name" value="PepSY"/>
</dbReference>
<dbReference type="Pfam" id="PF03413">
    <property type="entry name" value="PepSY"/>
    <property type="match status" value="1"/>
</dbReference>
<keyword evidence="1" id="KW-0812">Transmembrane</keyword>
<dbReference type="RefSeq" id="WP_332520211.1">
    <property type="nucleotide sequence ID" value="NZ_JANRHA010000009.1"/>
</dbReference>
<evidence type="ECO:0000313" key="3">
    <source>
        <dbReference type="EMBL" id="MDG3015726.1"/>
    </source>
</evidence>
<dbReference type="PANTHER" id="PTHR34219:SF1">
    <property type="entry name" value="PEPSY DOMAIN-CONTAINING PROTEIN"/>
    <property type="match status" value="1"/>
</dbReference>
<keyword evidence="1" id="KW-0472">Membrane</keyword>
<dbReference type="InterPro" id="IPR005625">
    <property type="entry name" value="PepSY-ass_TM"/>
</dbReference>
<evidence type="ECO:0000256" key="1">
    <source>
        <dbReference type="SAM" id="Phobius"/>
    </source>
</evidence>
<comment type="caution">
    <text evidence="3">The sequence shown here is derived from an EMBL/GenBank/DDBJ whole genome shotgun (WGS) entry which is preliminary data.</text>
</comment>
<accession>A0A9X4RI23</accession>
<name>A0A9X4RI23_9ACTN</name>
<keyword evidence="1" id="KW-1133">Transmembrane helix</keyword>
<dbReference type="Proteomes" id="UP001152755">
    <property type="component" value="Unassembled WGS sequence"/>
</dbReference>
<dbReference type="Pfam" id="PF03929">
    <property type="entry name" value="PepSY_TM"/>
    <property type="match status" value="1"/>
</dbReference>
<dbReference type="AlphaFoldDB" id="A0A9X4RI23"/>
<evidence type="ECO:0000313" key="4">
    <source>
        <dbReference type="Proteomes" id="UP001152755"/>
    </source>
</evidence>
<feature type="transmembrane region" description="Helical" evidence="1">
    <location>
        <begin position="168"/>
        <end position="186"/>
    </location>
</feature>
<dbReference type="EMBL" id="JANRHA010000009">
    <property type="protein sequence ID" value="MDG3015726.1"/>
    <property type="molecule type" value="Genomic_DNA"/>
</dbReference>
<feature type="transmembrane region" description="Helical" evidence="1">
    <location>
        <begin position="207"/>
        <end position="230"/>
    </location>
</feature>
<gene>
    <name evidence="3" type="ORF">NVS88_14280</name>
</gene>
<feature type="transmembrane region" description="Helical" evidence="1">
    <location>
        <begin position="401"/>
        <end position="429"/>
    </location>
</feature>
<feature type="domain" description="PepSY" evidence="2">
    <location>
        <begin position="74"/>
        <end position="133"/>
    </location>
</feature>
<keyword evidence="4" id="KW-1185">Reference proteome</keyword>
<sequence length="449" mass="47790">MTVATRPSPPRLPRPARSALPLIRRMHFYAGIFVAPLLAVLCLTGLAYAATPQLDKVVYRHEFSVGHPASGPALPLSAQVRAARAAHPEGTLVSVAPPAETGRTTGVDLSVPGLPTGAVRTVFVDPFTGEVRGALTMTNGRPPLQQWLWDLHGTLHGGTVGRWYSEAAASWLPVLLLGGLALWFAKPGRRTPLPSMRVRPGRPRTRSVHVALGLALCVGLAGLTVTGLTWSHYAGARFETVLDALHGHTPTLTPAQTASAPGGPSLSVDRVRHIAEAQGLRPTTIDYPSAPGQPFVVGETRDHWPVERTGITVDARTGAVTGKLTFDDYPPLAKLSTIGIRLHEGLLFGLVNQIALAALAVGTLVLLGGGYRMWWLRRPTKGRRLPAAPPRGAWRRLPTRTLAVGLPIVVALAWLMPIFGITLAAFLVIDAALPHLRRRSALPTVAGPG</sequence>